<dbReference type="EMBL" id="QSJD01000007">
    <property type="protein sequence ID" value="RHD50679.1"/>
    <property type="molecule type" value="Genomic_DNA"/>
</dbReference>
<evidence type="ECO:0000313" key="1">
    <source>
        <dbReference type="EMBL" id="RHD50679.1"/>
    </source>
</evidence>
<comment type="caution">
    <text evidence="1">The sequence shown here is derived from an EMBL/GenBank/DDBJ whole genome shotgun (WGS) entry which is preliminary data.</text>
</comment>
<accession>A0A414FN49</accession>
<gene>
    <name evidence="1" type="ORF">DW794_06630</name>
</gene>
<proteinExistence type="predicted"/>
<name>A0A414FN49_9BACE</name>
<dbReference type="Proteomes" id="UP000284689">
    <property type="component" value="Unassembled WGS sequence"/>
</dbReference>
<reference evidence="1 2" key="1">
    <citation type="submission" date="2018-08" db="EMBL/GenBank/DDBJ databases">
        <title>A genome reference for cultivated species of the human gut microbiota.</title>
        <authorList>
            <person name="Zou Y."/>
            <person name="Xue W."/>
            <person name="Luo G."/>
        </authorList>
    </citation>
    <scope>NUCLEOTIDE SEQUENCE [LARGE SCALE GENOMIC DNA]</scope>
    <source>
        <strain evidence="1 2">AM31-16AC</strain>
    </source>
</reference>
<dbReference type="AlphaFoldDB" id="A0A414FN49"/>
<protein>
    <submittedName>
        <fullName evidence="1">Uncharacterized protein</fullName>
    </submittedName>
</protein>
<evidence type="ECO:0000313" key="2">
    <source>
        <dbReference type="Proteomes" id="UP000284689"/>
    </source>
</evidence>
<organism evidence="1 2">
    <name type="scientific">Bacteroides caccae</name>
    <dbReference type="NCBI Taxonomy" id="47678"/>
    <lineage>
        <taxon>Bacteria</taxon>
        <taxon>Pseudomonadati</taxon>
        <taxon>Bacteroidota</taxon>
        <taxon>Bacteroidia</taxon>
        <taxon>Bacteroidales</taxon>
        <taxon>Bacteroidaceae</taxon>
        <taxon>Bacteroides</taxon>
    </lineage>
</organism>
<sequence>MTYFAKLIIIFYIKKLITVLNHIDELMKVIDIYIERDFVSENKANSKVINLCILQMDLVIIYIKLESHNQ</sequence>